<feature type="domain" description="ABC transmembrane type-1" evidence="7">
    <location>
        <begin position="18"/>
        <end position="197"/>
    </location>
</feature>
<dbReference type="RefSeq" id="WP_050378888.1">
    <property type="nucleotide sequence ID" value="NZ_LGSS01000026.1"/>
</dbReference>
<dbReference type="PANTHER" id="PTHR30177:SF4">
    <property type="entry name" value="OSMOPROTECTANT IMPORT PERMEASE PROTEIN OSMW"/>
    <property type="match status" value="1"/>
</dbReference>
<keyword evidence="5 6" id="KW-0472">Membrane</keyword>
<name>A0A0L0W736_GOTPU</name>
<dbReference type="InterPro" id="IPR000515">
    <property type="entry name" value="MetI-like"/>
</dbReference>
<feature type="transmembrane region" description="Helical" evidence="6">
    <location>
        <begin position="178"/>
        <end position="197"/>
    </location>
</feature>
<evidence type="ECO:0000256" key="4">
    <source>
        <dbReference type="ARBA" id="ARBA00022989"/>
    </source>
</evidence>
<dbReference type="GO" id="GO:0005886">
    <property type="term" value="C:plasma membrane"/>
    <property type="evidence" value="ECO:0007669"/>
    <property type="project" value="UniProtKB-SubCell"/>
</dbReference>
<accession>A0A0L0W736</accession>
<dbReference type="PATRIC" id="fig|1503.3.peg.1446"/>
<dbReference type="FunFam" id="1.10.3720.10:FF:000001">
    <property type="entry name" value="Glycine betaine ABC transporter, permease"/>
    <property type="match status" value="1"/>
</dbReference>
<dbReference type="InterPro" id="IPR035906">
    <property type="entry name" value="MetI-like_sf"/>
</dbReference>
<dbReference type="GO" id="GO:0055085">
    <property type="term" value="P:transmembrane transport"/>
    <property type="evidence" value="ECO:0007669"/>
    <property type="project" value="InterPro"/>
</dbReference>
<reference evidence="9" key="1">
    <citation type="submission" date="2015-07" db="EMBL/GenBank/DDBJ databases">
        <title>Draft genome sequence of the purine-degrading Gottschalkia purinilyticum DSM 1384 (formerly Clostridium purinilyticum).</title>
        <authorList>
            <person name="Poehlein A."/>
            <person name="Schiel-Bengelsdorf B."/>
            <person name="Bengelsdorf F.R."/>
            <person name="Daniel R."/>
            <person name="Duerre P."/>
        </authorList>
    </citation>
    <scope>NUCLEOTIDE SEQUENCE [LARGE SCALE GENOMIC DNA]</scope>
    <source>
        <strain evidence="9">DSM 1384</strain>
    </source>
</reference>
<feature type="transmembrane region" description="Helical" evidence="6">
    <location>
        <begin position="21"/>
        <end position="43"/>
    </location>
</feature>
<keyword evidence="4 6" id="KW-1133">Transmembrane helix</keyword>
<evidence type="ECO:0000256" key="3">
    <source>
        <dbReference type="ARBA" id="ARBA00022692"/>
    </source>
</evidence>
<dbReference type="CDD" id="cd06261">
    <property type="entry name" value="TM_PBP2"/>
    <property type="match status" value="1"/>
</dbReference>
<comment type="similarity">
    <text evidence="6">Belongs to the binding-protein-dependent transport system permease family.</text>
</comment>
<protein>
    <submittedName>
        <fullName evidence="8">ABC-type proline/glycine betaine transport system, permease component</fullName>
    </submittedName>
</protein>
<dbReference type="OrthoDB" id="9801163at2"/>
<dbReference type="PANTHER" id="PTHR30177">
    <property type="entry name" value="GLYCINE BETAINE/L-PROLINE TRANSPORT SYSTEM PERMEASE PROTEIN PROW"/>
    <property type="match status" value="1"/>
</dbReference>
<organism evidence="8 9">
    <name type="scientific">Gottschalkia purinilytica</name>
    <name type="common">Clostridium purinilyticum</name>
    <dbReference type="NCBI Taxonomy" id="1503"/>
    <lineage>
        <taxon>Bacteria</taxon>
        <taxon>Bacillati</taxon>
        <taxon>Bacillota</taxon>
        <taxon>Tissierellia</taxon>
        <taxon>Tissierellales</taxon>
        <taxon>Gottschalkiaceae</taxon>
        <taxon>Gottschalkia</taxon>
    </lineage>
</organism>
<sequence>MNILRFFIERWDKILNLTMEHLLIVLIAMSISIILGLFIGILITYNEKFASIVLSIAGIFMTIPSLALFAIMIPILGIGKVSAIVALILYTQLPIIRNVYIGVKNIDPNIIESARGMGLSRKKILYKVKLPLAFPVIMVGVRTAVVMGVGIGAIAAYIGAGGLGDYIFQGISRSNDKMVIIGAIIISILSIILDKSLKHVQEKYEL</sequence>
<evidence type="ECO:0000313" key="8">
    <source>
        <dbReference type="EMBL" id="KNF07080.1"/>
    </source>
</evidence>
<dbReference type="STRING" id="1503.CLPU_26c00050"/>
<evidence type="ECO:0000256" key="2">
    <source>
        <dbReference type="ARBA" id="ARBA00022448"/>
    </source>
</evidence>
<dbReference type="AlphaFoldDB" id="A0A0L0W736"/>
<feature type="transmembrane region" description="Helical" evidence="6">
    <location>
        <begin position="130"/>
        <end position="158"/>
    </location>
</feature>
<dbReference type="EMBL" id="LGSS01000026">
    <property type="protein sequence ID" value="KNF07080.1"/>
    <property type="molecule type" value="Genomic_DNA"/>
</dbReference>
<dbReference type="PROSITE" id="PS50928">
    <property type="entry name" value="ABC_TM1"/>
    <property type="match status" value="1"/>
</dbReference>
<comment type="caution">
    <text evidence="8">The sequence shown here is derived from an EMBL/GenBank/DDBJ whole genome shotgun (WGS) entry which is preliminary data.</text>
</comment>
<comment type="subcellular location">
    <subcellularLocation>
        <location evidence="6">Cell membrane</location>
        <topology evidence="6">Multi-pass membrane protein</topology>
    </subcellularLocation>
    <subcellularLocation>
        <location evidence="1">Membrane</location>
        <topology evidence="1">Multi-pass membrane protein</topology>
    </subcellularLocation>
</comment>
<keyword evidence="9" id="KW-1185">Reference proteome</keyword>
<evidence type="ECO:0000256" key="1">
    <source>
        <dbReference type="ARBA" id="ARBA00004141"/>
    </source>
</evidence>
<evidence type="ECO:0000313" key="9">
    <source>
        <dbReference type="Proteomes" id="UP000037267"/>
    </source>
</evidence>
<keyword evidence="2 6" id="KW-0813">Transport</keyword>
<evidence type="ECO:0000259" key="7">
    <source>
        <dbReference type="PROSITE" id="PS50928"/>
    </source>
</evidence>
<evidence type="ECO:0000256" key="6">
    <source>
        <dbReference type="RuleBase" id="RU363032"/>
    </source>
</evidence>
<gene>
    <name evidence="8" type="ORF">CLPU_26c00050</name>
</gene>
<dbReference type="Pfam" id="PF00528">
    <property type="entry name" value="BPD_transp_1"/>
    <property type="match status" value="1"/>
</dbReference>
<dbReference type="InterPro" id="IPR051204">
    <property type="entry name" value="ABC_transp_perm/SBD"/>
</dbReference>
<dbReference type="SUPFAM" id="SSF161098">
    <property type="entry name" value="MetI-like"/>
    <property type="match status" value="1"/>
</dbReference>
<dbReference type="Proteomes" id="UP000037267">
    <property type="component" value="Unassembled WGS sequence"/>
</dbReference>
<dbReference type="Gene3D" id="1.10.3720.10">
    <property type="entry name" value="MetI-like"/>
    <property type="match status" value="1"/>
</dbReference>
<keyword evidence="3 6" id="KW-0812">Transmembrane</keyword>
<evidence type="ECO:0000256" key="5">
    <source>
        <dbReference type="ARBA" id="ARBA00023136"/>
    </source>
</evidence>
<proteinExistence type="inferred from homology"/>
<dbReference type="GO" id="GO:0031460">
    <property type="term" value="P:glycine betaine transport"/>
    <property type="evidence" value="ECO:0007669"/>
    <property type="project" value="TreeGrafter"/>
</dbReference>